<dbReference type="PANTHER" id="PTHR27006">
    <property type="entry name" value="PROMASTIGOTE SURFACE ANTIGEN PROTEIN PSA"/>
    <property type="match status" value="1"/>
</dbReference>
<protein>
    <submittedName>
        <fullName evidence="3">Cysteine-rich receptor-like protein kinase 15</fullName>
    </submittedName>
</protein>
<reference evidence="2" key="1">
    <citation type="journal article" date="2014" name="Nat. Genet.">
        <title>The genome of the stress-tolerant wild tomato species Solanum pennellii.</title>
        <authorList>
            <person name="Bolger A."/>
            <person name="Scossa F."/>
            <person name="Bolger M.E."/>
            <person name="Lanz C."/>
            <person name="Maumus F."/>
            <person name="Tohge T."/>
            <person name="Quesneville H."/>
            <person name="Alseekh S."/>
            <person name="Sorensen I."/>
            <person name="Lichtenstein G."/>
            <person name="Fich E.A."/>
            <person name="Conte M."/>
            <person name="Keller H."/>
            <person name="Schneeberger K."/>
            <person name="Schwacke R."/>
            <person name="Ofner I."/>
            <person name="Vrebalov J."/>
            <person name="Xu Y."/>
            <person name="Osorio S."/>
            <person name="Aflitos S.A."/>
            <person name="Schijlen E."/>
            <person name="Jimenez-Gomez J.M."/>
            <person name="Ryngajllo M."/>
            <person name="Kimura S."/>
            <person name="Kumar R."/>
            <person name="Koenig D."/>
            <person name="Headland L.R."/>
            <person name="Maloof J.N."/>
            <person name="Sinha N."/>
            <person name="van Ham R.C."/>
            <person name="Lankhorst R.K."/>
            <person name="Mao L."/>
            <person name="Vogel A."/>
            <person name="Arsova B."/>
            <person name="Panstruga R."/>
            <person name="Fei Z."/>
            <person name="Rose J.K."/>
            <person name="Zamir D."/>
            <person name="Carrari F."/>
            <person name="Giovannoni J.J."/>
            <person name="Weigel D."/>
            <person name="Usadel B."/>
            <person name="Fernie A.R."/>
        </authorList>
    </citation>
    <scope>NUCLEOTIDE SEQUENCE [LARGE SCALE GENOMIC DNA]</scope>
    <source>
        <strain evidence="2">cv. LA0716</strain>
    </source>
</reference>
<evidence type="ECO:0000313" key="2">
    <source>
        <dbReference type="Proteomes" id="UP000694930"/>
    </source>
</evidence>
<sequence length="125" mass="14122">MANGSLDSFVFDQTRRKQLGWSKFFQIIDGIARGLLYLHQDSRLQIMHRDLKASNVLLDAELNLKISDSGLGEPFKEISAETTRKGGYMAPEYALMSSVSAWRMWMEGTPLALVDSSLEDTRSYV</sequence>
<dbReference type="InterPro" id="IPR011009">
    <property type="entry name" value="Kinase-like_dom_sf"/>
</dbReference>
<dbReference type="PROSITE" id="PS50011">
    <property type="entry name" value="PROTEIN_KINASE_DOM"/>
    <property type="match status" value="1"/>
</dbReference>
<feature type="domain" description="Protein kinase" evidence="1">
    <location>
        <begin position="1"/>
        <end position="125"/>
    </location>
</feature>
<dbReference type="SUPFAM" id="SSF56112">
    <property type="entry name" value="Protein kinase-like (PK-like)"/>
    <property type="match status" value="1"/>
</dbReference>
<dbReference type="Gene3D" id="1.10.510.10">
    <property type="entry name" value="Transferase(Phosphotransferase) domain 1"/>
    <property type="match status" value="1"/>
</dbReference>
<dbReference type="InterPro" id="IPR000719">
    <property type="entry name" value="Prot_kinase_dom"/>
</dbReference>
<reference evidence="3" key="2">
    <citation type="submission" date="2025-08" db="UniProtKB">
        <authorList>
            <consortium name="RefSeq"/>
        </authorList>
    </citation>
    <scope>IDENTIFICATION</scope>
</reference>
<dbReference type="RefSeq" id="XP_027768251.1">
    <property type="nucleotide sequence ID" value="XM_027912450.1"/>
</dbReference>
<evidence type="ECO:0000259" key="1">
    <source>
        <dbReference type="PROSITE" id="PS50011"/>
    </source>
</evidence>
<dbReference type="InterPro" id="IPR008271">
    <property type="entry name" value="Ser/Thr_kinase_AS"/>
</dbReference>
<dbReference type="Proteomes" id="UP000694930">
    <property type="component" value="Chromosome 10"/>
</dbReference>
<dbReference type="PANTHER" id="PTHR27006:SF586">
    <property type="entry name" value="CYSTEINE-RICH RECEPTOR-LIKE PROTEIN KINASE 10"/>
    <property type="match status" value="1"/>
</dbReference>
<keyword evidence="2" id="KW-1185">Reference proteome</keyword>
<proteinExistence type="predicted"/>
<dbReference type="Pfam" id="PF00069">
    <property type="entry name" value="Pkinase"/>
    <property type="match status" value="1"/>
</dbReference>
<gene>
    <name evidence="3" type="primary">LOC114073914</name>
</gene>
<dbReference type="GeneID" id="114073914"/>
<name>A0ABM1UXN3_SOLPN</name>
<evidence type="ECO:0000313" key="3">
    <source>
        <dbReference type="RefSeq" id="XP_027768251.1"/>
    </source>
</evidence>
<accession>A0ABM1UXN3</accession>
<dbReference type="PROSITE" id="PS00108">
    <property type="entry name" value="PROTEIN_KINASE_ST"/>
    <property type="match status" value="1"/>
</dbReference>
<organism evidence="2 3">
    <name type="scientific">Solanum pennellii</name>
    <name type="common">Tomato</name>
    <name type="synonym">Lycopersicon pennellii</name>
    <dbReference type="NCBI Taxonomy" id="28526"/>
    <lineage>
        <taxon>Eukaryota</taxon>
        <taxon>Viridiplantae</taxon>
        <taxon>Streptophyta</taxon>
        <taxon>Embryophyta</taxon>
        <taxon>Tracheophyta</taxon>
        <taxon>Spermatophyta</taxon>
        <taxon>Magnoliopsida</taxon>
        <taxon>eudicotyledons</taxon>
        <taxon>Gunneridae</taxon>
        <taxon>Pentapetalae</taxon>
        <taxon>asterids</taxon>
        <taxon>lamiids</taxon>
        <taxon>Solanales</taxon>
        <taxon>Solanaceae</taxon>
        <taxon>Solanoideae</taxon>
        <taxon>Solaneae</taxon>
        <taxon>Solanum</taxon>
        <taxon>Solanum subgen. Lycopersicon</taxon>
    </lineage>
</organism>